<proteinExistence type="predicted"/>
<feature type="non-terminal residue" evidence="1">
    <location>
        <position position="1"/>
    </location>
</feature>
<dbReference type="EMBL" id="BKCJ010112531">
    <property type="protein sequence ID" value="GEX50947.1"/>
    <property type="molecule type" value="Genomic_DNA"/>
</dbReference>
<comment type="caution">
    <text evidence="1">The sequence shown here is derived from an EMBL/GenBank/DDBJ whole genome shotgun (WGS) entry which is preliminary data.</text>
</comment>
<organism evidence="1">
    <name type="scientific">Tanacetum cinerariifolium</name>
    <name type="common">Dalmatian daisy</name>
    <name type="synonym">Chrysanthemum cinerariifolium</name>
    <dbReference type="NCBI Taxonomy" id="118510"/>
    <lineage>
        <taxon>Eukaryota</taxon>
        <taxon>Viridiplantae</taxon>
        <taxon>Streptophyta</taxon>
        <taxon>Embryophyta</taxon>
        <taxon>Tracheophyta</taxon>
        <taxon>Spermatophyta</taxon>
        <taxon>Magnoliopsida</taxon>
        <taxon>eudicotyledons</taxon>
        <taxon>Gunneridae</taxon>
        <taxon>Pentapetalae</taxon>
        <taxon>asterids</taxon>
        <taxon>campanulids</taxon>
        <taxon>Asterales</taxon>
        <taxon>Asteraceae</taxon>
        <taxon>Asteroideae</taxon>
        <taxon>Anthemideae</taxon>
        <taxon>Anthemidinae</taxon>
        <taxon>Tanacetum</taxon>
    </lineage>
</organism>
<accession>A0A699H769</accession>
<name>A0A699H769_TANCI</name>
<gene>
    <name evidence="1" type="ORF">Tci_322922</name>
</gene>
<reference evidence="1" key="1">
    <citation type="journal article" date="2019" name="Sci. Rep.">
        <title>Draft genome of Tanacetum cinerariifolium, the natural source of mosquito coil.</title>
        <authorList>
            <person name="Yamashiro T."/>
            <person name="Shiraishi A."/>
            <person name="Satake H."/>
            <person name="Nakayama K."/>
        </authorList>
    </citation>
    <scope>NUCLEOTIDE SEQUENCE</scope>
</reference>
<evidence type="ECO:0000313" key="1">
    <source>
        <dbReference type="EMBL" id="GEX50947.1"/>
    </source>
</evidence>
<protein>
    <submittedName>
        <fullName evidence="1">Imidazole glycerol phosphate synthase hisHF, chloroplastic-like</fullName>
    </submittedName>
</protein>
<sequence length="131" mass="14396">SPAKFSVRTSAVTGDDSVTLFDYGAGNVQSIRNAIRYLGLDIKDLGNVSRRYFWSLESEGDYSVAFIRKLIDEKRFQEVGISTRWVKSVPSKVNITAWNGRSGVDAVVNCGEVRDDDSIVDGDGGRVEAKT</sequence>
<dbReference type="AlphaFoldDB" id="A0A699H769"/>